<comment type="catalytic activity">
    <reaction evidence="1">
        <text>ATP + protein L-histidine = ADP + protein N-phospho-L-histidine.</text>
        <dbReference type="EC" id="2.7.13.3"/>
    </reaction>
</comment>
<dbReference type="SMART" id="SM00388">
    <property type="entry name" value="HisKA"/>
    <property type="match status" value="1"/>
</dbReference>
<sequence length="611" mass="70254">MGAREKELRSKESLTLQELTNQKELAHLLYMYNEQDKYIMNAVLYIEDGLNDGDHILFVERKSIYMKIKEILINKGYTESDLSLVSYMSSDMFYLNESGFDSDESFKELEKVITANLDKGMLTRTWGHVLADESSISEILKYESKVDTLLNENGIISVCAYNALTTPAFFQNELLKIHEYLLTDEEVVKSPYYHRQYVSFPLEERKRVGNLEKEIHMLKNKNEKLLMDKARQKEREKFLKKEKSNADQANHAKSVFLSQMSHDLRTPLNTIQGYAQILMMNDLTRENRDKVDKILRSSDQLLQLIEEILDFSSMDMGSIHINKEEVQLKPILEECVGSILDTQKSNIMINLDNISEDIYVEADHLRLNQVMTNLLDNAMKYNSYNGIINVYCEVDEKEEQVKISVQDNGSGIDPKEIDLIFEPFYRSQTHMKGWKGTGLGLAIVAQLMTRMDGTFGVTSEKGIGSTFWVGFKRINQEKSEHLDQAIKNWSPSSYNFRVLYIEDNHDNIEVMKSMLDVIGNIDLHCTTSGRSGLKELDKLHPDYIFLDLSLPDLQGFDILSKLKKNPKTKDIPVIVVSADAMEATIETAADKGAFAYMTKPINFEELRKLFV</sequence>
<dbReference type="Pfam" id="PF00072">
    <property type="entry name" value="Response_reg"/>
    <property type="match status" value="1"/>
</dbReference>
<evidence type="ECO:0000259" key="12">
    <source>
        <dbReference type="PROSITE" id="PS50109"/>
    </source>
</evidence>
<dbReference type="CDD" id="cd00082">
    <property type="entry name" value="HisKA"/>
    <property type="match status" value="1"/>
</dbReference>
<evidence type="ECO:0000313" key="14">
    <source>
        <dbReference type="EMBL" id="MDC3422303.1"/>
    </source>
</evidence>
<evidence type="ECO:0000256" key="7">
    <source>
        <dbReference type="ARBA" id="ARBA00022777"/>
    </source>
</evidence>
<keyword evidence="8 14" id="KW-0067">ATP-binding</keyword>
<organism evidence="14 15">
    <name type="scientific">Aquibacillus koreensis</name>
    <dbReference type="NCBI Taxonomy" id="279446"/>
    <lineage>
        <taxon>Bacteria</taxon>
        <taxon>Bacillati</taxon>
        <taxon>Bacillota</taxon>
        <taxon>Bacilli</taxon>
        <taxon>Bacillales</taxon>
        <taxon>Bacillaceae</taxon>
        <taxon>Aquibacillus</taxon>
    </lineage>
</organism>
<dbReference type="EC" id="2.7.13.3" evidence="3"/>
<dbReference type="AlphaFoldDB" id="A0A9X4ALB7"/>
<keyword evidence="11" id="KW-0175">Coiled coil</keyword>
<evidence type="ECO:0000313" key="15">
    <source>
        <dbReference type="Proteomes" id="UP001145072"/>
    </source>
</evidence>
<dbReference type="PANTHER" id="PTHR43047:SF72">
    <property type="entry name" value="OSMOSENSING HISTIDINE PROTEIN KINASE SLN1"/>
    <property type="match status" value="1"/>
</dbReference>
<keyword evidence="4 10" id="KW-0597">Phosphoprotein</keyword>
<dbReference type="SMART" id="SM00387">
    <property type="entry name" value="HATPase_c"/>
    <property type="match status" value="1"/>
</dbReference>
<dbReference type="PROSITE" id="PS50110">
    <property type="entry name" value="RESPONSE_REGULATORY"/>
    <property type="match status" value="1"/>
</dbReference>
<dbReference type="InterPro" id="IPR005467">
    <property type="entry name" value="His_kinase_dom"/>
</dbReference>
<dbReference type="Gene3D" id="1.10.287.130">
    <property type="match status" value="1"/>
</dbReference>
<evidence type="ECO:0000256" key="8">
    <source>
        <dbReference type="ARBA" id="ARBA00022840"/>
    </source>
</evidence>
<proteinExistence type="predicted"/>
<dbReference type="FunFam" id="3.30.565.10:FF:000006">
    <property type="entry name" value="Sensor histidine kinase WalK"/>
    <property type="match status" value="1"/>
</dbReference>
<dbReference type="CDD" id="cd00156">
    <property type="entry name" value="REC"/>
    <property type="match status" value="1"/>
</dbReference>
<dbReference type="Proteomes" id="UP001145072">
    <property type="component" value="Unassembled WGS sequence"/>
</dbReference>
<dbReference type="InterPro" id="IPR025847">
    <property type="entry name" value="MEDS_domain"/>
</dbReference>
<dbReference type="EMBL" id="JAMQJZ010000018">
    <property type="protein sequence ID" value="MDC3422303.1"/>
    <property type="molecule type" value="Genomic_DNA"/>
</dbReference>
<dbReference type="Gene3D" id="3.30.565.10">
    <property type="entry name" value="Histidine kinase-like ATPase, C-terminal domain"/>
    <property type="match status" value="1"/>
</dbReference>
<feature type="modified residue" description="4-aspartylphosphate" evidence="10">
    <location>
        <position position="547"/>
    </location>
</feature>
<gene>
    <name evidence="14" type="ORF">NC661_18285</name>
</gene>
<evidence type="ECO:0000256" key="6">
    <source>
        <dbReference type="ARBA" id="ARBA00022741"/>
    </source>
</evidence>
<feature type="domain" description="Response regulatory" evidence="13">
    <location>
        <begin position="497"/>
        <end position="611"/>
    </location>
</feature>
<evidence type="ECO:0000256" key="11">
    <source>
        <dbReference type="SAM" id="Coils"/>
    </source>
</evidence>
<dbReference type="GO" id="GO:0000155">
    <property type="term" value="F:phosphorelay sensor kinase activity"/>
    <property type="evidence" value="ECO:0007669"/>
    <property type="project" value="InterPro"/>
</dbReference>
<dbReference type="GO" id="GO:0009927">
    <property type="term" value="F:histidine phosphotransfer kinase activity"/>
    <property type="evidence" value="ECO:0007669"/>
    <property type="project" value="TreeGrafter"/>
</dbReference>
<dbReference type="CDD" id="cd00075">
    <property type="entry name" value="HATPase"/>
    <property type="match status" value="1"/>
</dbReference>
<dbReference type="GO" id="GO:0005524">
    <property type="term" value="F:ATP binding"/>
    <property type="evidence" value="ECO:0007669"/>
    <property type="project" value="UniProtKB-KW"/>
</dbReference>
<dbReference type="SUPFAM" id="SSF55874">
    <property type="entry name" value="ATPase domain of HSP90 chaperone/DNA topoisomerase II/histidine kinase"/>
    <property type="match status" value="1"/>
</dbReference>
<dbReference type="InterPro" id="IPR004358">
    <property type="entry name" value="Sig_transdc_His_kin-like_C"/>
</dbReference>
<dbReference type="SUPFAM" id="SSF52172">
    <property type="entry name" value="CheY-like"/>
    <property type="match status" value="1"/>
</dbReference>
<dbReference type="Pfam" id="PF02518">
    <property type="entry name" value="HATPase_c"/>
    <property type="match status" value="1"/>
</dbReference>
<keyword evidence="7" id="KW-0418">Kinase</keyword>
<keyword evidence="5" id="KW-0808">Transferase</keyword>
<evidence type="ECO:0000259" key="13">
    <source>
        <dbReference type="PROSITE" id="PS50110"/>
    </source>
</evidence>
<dbReference type="PANTHER" id="PTHR43047">
    <property type="entry name" value="TWO-COMPONENT HISTIDINE PROTEIN KINASE"/>
    <property type="match status" value="1"/>
</dbReference>
<evidence type="ECO:0000256" key="3">
    <source>
        <dbReference type="ARBA" id="ARBA00012438"/>
    </source>
</evidence>
<dbReference type="RefSeq" id="WP_259868177.1">
    <property type="nucleotide sequence ID" value="NZ_JAMQJZ010000018.1"/>
</dbReference>
<dbReference type="SUPFAM" id="SSF47384">
    <property type="entry name" value="Homodimeric domain of signal transducing histidine kinase"/>
    <property type="match status" value="1"/>
</dbReference>
<evidence type="ECO:0000256" key="5">
    <source>
        <dbReference type="ARBA" id="ARBA00022679"/>
    </source>
</evidence>
<accession>A0A9X4ALB7</accession>
<evidence type="ECO:0000256" key="10">
    <source>
        <dbReference type="PROSITE-ProRule" id="PRU00169"/>
    </source>
</evidence>
<keyword evidence="15" id="KW-1185">Reference proteome</keyword>
<dbReference type="Gene3D" id="3.40.50.2300">
    <property type="match status" value="1"/>
</dbReference>
<dbReference type="InterPro" id="IPR036890">
    <property type="entry name" value="HATPase_C_sf"/>
</dbReference>
<dbReference type="Pfam" id="PF14417">
    <property type="entry name" value="MEDS"/>
    <property type="match status" value="1"/>
</dbReference>
<comment type="caution">
    <text evidence="14">The sequence shown here is derived from an EMBL/GenBank/DDBJ whole genome shotgun (WGS) entry which is preliminary data.</text>
</comment>
<dbReference type="InterPro" id="IPR001789">
    <property type="entry name" value="Sig_transdc_resp-reg_receiver"/>
</dbReference>
<dbReference type="InterPro" id="IPR011006">
    <property type="entry name" value="CheY-like_superfamily"/>
</dbReference>
<evidence type="ECO:0000256" key="1">
    <source>
        <dbReference type="ARBA" id="ARBA00000085"/>
    </source>
</evidence>
<evidence type="ECO:0000256" key="9">
    <source>
        <dbReference type="ARBA" id="ARBA00023012"/>
    </source>
</evidence>
<dbReference type="Pfam" id="PF00512">
    <property type="entry name" value="HisKA"/>
    <property type="match status" value="1"/>
</dbReference>
<feature type="coiled-coil region" evidence="11">
    <location>
        <begin position="208"/>
        <end position="242"/>
    </location>
</feature>
<keyword evidence="6" id="KW-0547">Nucleotide-binding</keyword>
<name>A0A9X4ALB7_9BACI</name>
<dbReference type="InterPro" id="IPR003594">
    <property type="entry name" value="HATPase_dom"/>
</dbReference>
<keyword evidence="9" id="KW-0902">Two-component regulatory system</keyword>
<comment type="subcellular location">
    <subcellularLocation>
        <location evidence="2">Cell membrane</location>
        <topology evidence="2">Multi-pass membrane protein</topology>
    </subcellularLocation>
</comment>
<dbReference type="InterPro" id="IPR003661">
    <property type="entry name" value="HisK_dim/P_dom"/>
</dbReference>
<dbReference type="InterPro" id="IPR036097">
    <property type="entry name" value="HisK_dim/P_sf"/>
</dbReference>
<dbReference type="GO" id="GO:0005886">
    <property type="term" value="C:plasma membrane"/>
    <property type="evidence" value="ECO:0007669"/>
    <property type="project" value="UniProtKB-SubCell"/>
</dbReference>
<dbReference type="SMART" id="SM00448">
    <property type="entry name" value="REC"/>
    <property type="match status" value="1"/>
</dbReference>
<dbReference type="PRINTS" id="PR00344">
    <property type="entry name" value="BCTRLSENSOR"/>
</dbReference>
<protein>
    <recommendedName>
        <fullName evidence="3">histidine kinase</fullName>
        <ecNumber evidence="3">2.7.13.3</ecNumber>
    </recommendedName>
</protein>
<reference evidence="14" key="1">
    <citation type="submission" date="2022-06" db="EMBL/GenBank/DDBJ databases">
        <title>Aquibacillus sp. a new bacterium isolated from soil saline samples.</title>
        <authorList>
            <person name="Galisteo C."/>
            <person name="De La Haba R."/>
            <person name="Sanchez-Porro C."/>
            <person name="Ventosa A."/>
        </authorList>
    </citation>
    <scope>NUCLEOTIDE SEQUENCE</scope>
    <source>
        <strain evidence="14">JCM 12387</strain>
    </source>
</reference>
<evidence type="ECO:0000256" key="4">
    <source>
        <dbReference type="ARBA" id="ARBA00022553"/>
    </source>
</evidence>
<feature type="domain" description="Histidine kinase" evidence="12">
    <location>
        <begin position="259"/>
        <end position="475"/>
    </location>
</feature>
<evidence type="ECO:0000256" key="2">
    <source>
        <dbReference type="ARBA" id="ARBA00004651"/>
    </source>
</evidence>
<dbReference type="PROSITE" id="PS50109">
    <property type="entry name" value="HIS_KIN"/>
    <property type="match status" value="1"/>
</dbReference>